<dbReference type="PANTHER" id="PTHR47506:SF1">
    <property type="entry name" value="HTH-TYPE TRANSCRIPTIONAL REGULATOR YJDC"/>
    <property type="match status" value="1"/>
</dbReference>
<dbReference type="EMBL" id="BAABLP010000003">
    <property type="protein sequence ID" value="GAA4746450.1"/>
    <property type="molecule type" value="Genomic_DNA"/>
</dbReference>
<dbReference type="PROSITE" id="PS50977">
    <property type="entry name" value="HTH_TETR_2"/>
    <property type="match status" value="1"/>
</dbReference>
<dbReference type="InterPro" id="IPR009057">
    <property type="entry name" value="Homeodomain-like_sf"/>
</dbReference>
<comment type="caution">
    <text evidence="6">The sequence shown here is derived from an EMBL/GenBank/DDBJ whole genome shotgun (WGS) entry which is preliminary data.</text>
</comment>
<dbReference type="Pfam" id="PF16925">
    <property type="entry name" value="TetR_C_13"/>
    <property type="match status" value="1"/>
</dbReference>
<keyword evidence="1" id="KW-0805">Transcription regulation</keyword>
<dbReference type="PRINTS" id="PR00455">
    <property type="entry name" value="HTHTETR"/>
</dbReference>
<dbReference type="InterPro" id="IPR011075">
    <property type="entry name" value="TetR_C"/>
</dbReference>
<evidence type="ECO:0000313" key="7">
    <source>
        <dbReference type="Proteomes" id="UP001500121"/>
    </source>
</evidence>
<accession>A0ABP8Z4R2</accession>
<reference evidence="7" key="1">
    <citation type="journal article" date="2019" name="Int. J. Syst. Evol. Microbiol.">
        <title>The Global Catalogue of Microorganisms (GCM) 10K type strain sequencing project: providing services to taxonomists for standard genome sequencing and annotation.</title>
        <authorList>
            <consortium name="The Broad Institute Genomics Platform"/>
            <consortium name="The Broad Institute Genome Sequencing Center for Infectious Disease"/>
            <person name="Wu L."/>
            <person name="Ma J."/>
        </authorList>
    </citation>
    <scope>NUCLEOTIDE SEQUENCE [LARGE SCALE GENOMIC DNA]</scope>
    <source>
        <strain evidence="7">JCM 19015</strain>
    </source>
</reference>
<organism evidence="6 7">
    <name type="scientific">Amnibacterium soli</name>
    <dbReference type="NCBI Taxonomy" id="1282736"/>
    <lineage>
        <taxon>Bacteria</taxon>
        <taxon>Bacillati</taxon>
        <taxon>Actinomycetota</taxon>
        <taxon>Actinomycetes</taxon>
        <taxon>Micrococcales</taxon>
        <taxon>Microbacteriaceae</taxon>
        <taxon>Amnibacterium</taxon>
    </lineage>
</organism>
<sequence>MAETDGVRERILAAADDLFYGRGIQAVGMDQVREASGIPLKRIYAEFPSKERLVVAVLASRHALWEQGIARAAEGRPDPRGRLLAIYDFLEAWFADGSFRGCGFINAFGELGTVSPLVAEAAREHKRSFQRYVAGLVAEAGADPELAPQLALLAEGAQTTAAISGTTEPARHARGAATVLIDAALRRPAA</sequence>
<keyword evidence="2 4" id="KW-0238">DNA-binding</keyword>
<keyword evidence="7" id="KW-1185">Reference proteome</keyword>
<evidence type="ECO:0000256" key="3">
    <source>
        <dbReference type="ARBA" id="ARBA00023163"/>
    </source>
</evidence>
<evidence type="ECO:0000256" key="4">
    <source>
        <dbReference type="PROSITE-ProRule" id="PRU00335"/>
    </source>
</evidence>
<feature type="DNA-binding region" description="H-T-H motif" evidence="4">
    <location>
        <begin position="28"/>
        <end position="47"/>
    </location>
</feature>
<dbReference type="InterPro" id="IPR036271">
    <property type="entry name" value="Tet_transcr_reg_TetR-rel_C_sf"/>
</dbReference>
<gene>
    <name evidence="6" type="ORF">GCM10025783_18040</name>
</gene>
<proteinExistence type="predicted"/>
<protein>
    <submittedName>
        <fullName evidence="6">TetR/AcrR family transcriptional regulator</fullName>
    </submittedName>
</protein>
<dbReference type="RefSeq" id="WP_345480802.1">
    <property type="nucleotide sequence ID" value="NZ_BAABLP010000003.1"/>
</dbReference>
<feature type="domain" description="HTH tetR-type" evidence="5">
    <location>
        <begin position="5"/>
        <end position="65"/>
    </location>
</feature>
<evidence type="ECO:0000256" key="1">
    <source>
        <dbReference type="ARBA" id="ARBA00023015"/>
    </source>
</evidence>
<dbReference type="Pfam" id="PF00440">
    <property type="entry name" value="TetR_N"/>
    <property type="match status" value="1"/>
</dbReference>
<evidence type="ECO:0000259" key="5">
    <source>
        <dbReference type="PROSITE" id="PS50977"/>
    </source>
</evidence>
<dbReference type="SUPFAM" id="SSF48498">
    <property type="entry name" value="Tetracyclin repressor-like, C-terminal domain"/>
    <property type="match status" value="1"/>
</dbReference>
<dbReference type="InterPro" id="IPR001647">
    <property type="entry name" value="HTH_TetR"/>
</dbReference>
<dbReference type="Gene3D" id="1.10.357.10">
    <property type="entry name" value="Tetracycline Repressor, domain 2"/>
    <property type="match status" value="1"/>
</dbReference>
<name>A0ABP8Z4R2_9MICO</name>
<keyword evidence="3" id="KW-0804">Transcription</keyword>
<evidence type="ECO:0000313" key="6">
    <source>
        <dbReference type="EMBL" id="GAA4746450.1"/>
    </source>
</evidence>
<evidence type="ECO:0000256" key="2">
    <source>
        <dbReference type="ARBA" id="ARBA00023125"/>
    </source>
</evidence>
<dbReference type="Proteomes" id="UP001500121">
    <property type="component" value="Unassembled WGS sequence"/>
</dbReference>
<dbReference type="SUPFAM" id="SSF46689">
    <property type="entry name" value="Homeodomain-like"/>
    <property type="match status" value="1"/>
</dbReference>
<dbReference type="PANTHER" id="PTHR47506">
    <property type="entry name" value="TRANSCRIPTIONAL REGULATORY PROTEIN"/>
    <property type="match status" value="1"/>
</dbReference>